<keyword evidence="2 5" id="KW-0489">Methyltransferase</keyword>
<dbReference type="CDD" id="cd02440">
    <property type="entry name" value="AdoMet_MTases"/>
    <property type="match status" value="1"/>
</dbReference>
<reference evidence="5" key="1">
    <citation type="journal article" date="2021" name="Microb. Physiol.">
        <title>Proteogenomic Insights into the Physiology of Marine, Sulfate-Reducing, Filamentous Desulfonema limicola and Desulfonema magnum.</title>
        <authorList>
            <person name="Schnaars V."/>
            <person name="Wohlbrand L."/>
            <person name="Scheve S."/>
            <person name="Hinrichs C."/>
            <person name="Reinhardt R."/>
            <person name="Rabus R."/>
        </authorList>
    </citation>
    <scope>NUCLEOTIDE SEQUENCE</scope>
    <source>
        <strain evidence="5">4be13</strain>
    </source>
</reference>
<dbReference type="InterPro" id="IPR029063">
    <property type="entry name" value="SAM-dependent_MTases_sf"/>
</dbReference>
<keyword evidence="4" id="KW-0949">S-adenosyl-L-methionine</keyword>
<dbReference type="GO" id="GO:0032259">
    <property type="term" value="P:methylation"/>
    <property type="evidence" value="ECO:0007669"/>
    <property type="project" value="UniProtKB-KW"/>
</dbReference>
<dbReference type="InterPro" id="IPR004033">
    <property type="entry name" value="UbiE/COQ5_MeTrFase"/>
</dbReference>
<keyword evidence="6" id="KW-1185">Reference proteome</keyword>
<organism evidence="5 6">
    <name type="scientific">Desulfonema magnum</name>
    <dbReference type="NCBI Taxonomy" id="45655"/>
    <lineage>
        <taxon>Bacteria</taxon>
        <taxon>Pseudomonadati</taxon>
        <taxon>Thermodesulfobacteriota</taxon>
        <taxon>Desulfobacteria</taxon>
        <taxon>Desulfobacterales</taxon>
        <taxon>Desulfococcaceae</taxon>
        <taxon>Desulfonema</taxon>
    </lineage>
</organism>
<evidence type="ECO:0000256" key="4">
    <source>
        <dbReference type="ARBA" id="ARBA00022691"/>
    </source>
</evidence>
<dbReference type="AlphaFoldDB" id="A0A975BG50"/>
<keyword evidence="1" id="KW-0474">Menaquinone biosynthesis</keyword>
<evidence type="ECO:0000313" key="6">
    <source>
        <dbReference type="Proteomes" id="UP000663722"/>
    </source>
</evidence>
<gene>
    <name evidence="5" type="ORF">dnm_006640</name>
</gene>
<dbReference type="GO" id="GO:0009234">
    <property type="term" value="P:menaquinone biosynthetic process"/>
    <property type="evidence" value="ECO:0007669"/>
    <property type="project" value="UniProtKB-KW"/>
</dbReference>
<dbReference type="PANTHER" id="PTHR43591">
    <property type="entry name" value="METHYLTRANSFERASE"/>
    <property type="match status" value="1"/>
</dbReference>
<proteinExistence type="predicted"/>
<dbReference type="SUPFAM" id="SSF53335">
    <property type="entry name" value="S-adenosyl-L-methionine-dependent methyltransferases"/>
    <property type="match status" value="1"/>
</dbReference>
<dbReference type="PANTHER" id="PTHR43591:SF24">
    <property type="entry name" value="2-METHOXY-6-POLYPRENYL-1,4-BENZOQUINOL METHYLASE, MITOCHONDRIAL"/>
    <property type="match status" value="1"/>
</dbReference>
<dbReference type="Proteomes" id="UP000663722">
    <property type="component" value="Chromosome"/>
</dbReference>
<evidence type="ECO:0000313" key="5">
    <source>
        <dbReference type="EMBL" id="QTA84665.1"/>
    </source>
</evidence>
<dbReference type="EMBL" id="CP061800">
    <property type="protein sequence ID" value="QTA84665.1"/>
    <property type="molecule type" value="Genomic_DNA"/>
</dbReference>
<evidence type="ECO:0000256" key="3">
    <source>
        <dbReference type="ARBA" id="ARBA00022679"/>
    </source>
</evidence>
<protein>
    <submittedName>
        <fullName evidence="5">Ubiquinone/menaquinone biosynthesis methyltransferase family protein</fullName>
    </submittedName>
</protein>
<dbReference type="Gene3D" id="3.40.50.150">
    <property type="entry name" value="Vaccinia Virus protein VP39"/>
    <property type="match status" value="1"/>
</dbReference>
<dbReference type="PROSITE" id="PS01183">
    <property type="entry name" value="UBIE_1"/>
    <property type="match status" value="1"/>
</dbReference>
<keyword evidence="3" id="KW-0808">Transferase</keyword>
<evidence type="ECO:0000256" key="2">
    <source>
        <dbReference type="ARBA" id="ARBA00022603"/>
    </source>
</evidence>
<evidence type="ECO:0000256" key="1">
    <source>
        <dbReference type="ARBA" id="ARBA00022428"/>
    </source>
</evidence>
<name>A0A975BG50_9BACT</name>
<dbReference type="KEGG" id="dmm:dnm_006640"/>
<dbReference type="PROSITE" id="PS51608">
    <property type="entry name" value="SAM_MT_UBIE"/>
    <property type="match status" value="1"/>
</dbReference>
<dbReference type="Pfam" id="PF01209">
    <property type="entry name" value="Ubie_methyltran"/>
    <property type="match status" value="1"/>
</dbReference>
<dbReference type="GO" id="GO:0008168">
    <property type="term" value="F:methyltransferase activity"/>
    <property type="evidence" value="ECO:0007669"/>
    <property type="project" value="UniProtKB-KW"/>
</dbReference>
<keyword evidence="5" id="KW-0830">Ubiquinone</keyword>
<accession>A0A975BG50</accession>
<dbReference type="InterPro" id="IPR023576">
    <property type="entry name" value="UbiE/COQ5_MeTrFase_CS"/>
</dbReference>
<sequence>MKNMELPFIKDMFEAIAPRYDLLNRLLSLRQDVYWRRLMVSVMELPDNGKVLDVACGTGDVAFEILRQKGLGIRVFGVDFSPGMLVLAKNKIRDAISCPGFSKPSEFGKYPNIYLIAGNAFHLPFKKETFDAITIAFGIRNIRDKLSALKVFHDSLKPGGMLFVLELATPRKDYYYHFIFFILKKFFP</sequence>